<name>A0AAV6Z1U9_ENGPU</name>
<dbReference type="Gene3D" id="4.10.110.10">
    <property type="entry name" value="Spasmolytic Protein, domain 1"/>
    <property type="match status" value="1"/>
</dbReference>
<proteinExistence type="predicted"/>
<keyword evidence="1 2" id="KW-1015">Disulfide bond</keyword>
<evidence type="ECO:0000256" key="3">
    <source>
        <dbReference type="SAM" id="Phobius"/>
    </source>
</evidence>
<evidence type="ECO:0000256" key="1">
    <source>
        <dbReference type="ARBA" id="ARBA00023157"/>
    </source>
</evidence>
<organism evidence="5 6">
    <name type="scientific">Engystomops pustulosus</name>
    <name type="common">Tungara frog</name>
    <name type="synonym">Physalaemus pustulosus</name>
    <dbReference type="NCBI Taxonomy" id="76066"/>
    <lineage>
        <taxon>Eukaryota</taxon>
        <taxon>Metazoa</taxon>
        <taxon>Chordata</taxon>
        <taxon>Craniata</taxon>
        <taxon>Vertebrata</taxon>
        <taxon>Euteleostomi</taxon>
        <taxon>Amphibia</taxon>
        <taxon>Batrachia</taxon>
        <taxon>Anura</taxon>
        <taxon>Neobatrachia</taxon>
        <taxon>Hyloidea</taxon>
        <taxon>Leptodactylidae</taxon>
        <taxon>Leiuperinae</taxon>
        <taxon>Engystomops</taxon>
    </lineage>
</organism>
<feature type="disulfide bond" evidence="2">
    <location>
        <begin position="82"/>
        <end position="99"/>
    </location>
</feature>
<gene>
    <name evidence="5" type="ORF">GDO81_025303</name>
</gene>
<dbReference type="SMART" id="SM00018">
    <property type="entry name" value="PD"/>
    <property type="match status" value="1"/>
</dbReference>
<dbReference type="Pfam" id="PF00088">
    <property type="entry name" value="Trefoil"/>
    <property type="match status" value="1"/>
</dbReference>
<dbReference type="SUPFAM" id="SSF57492">
    <property type="entry name" value="Trefoil"/>
    <property type="match status" value="1"/>
</dbReference>
<keyword evidence="6" id="KW-1185">Reference proteome</keyword>
<evidence type="ECO:0000256" key="2">
    <source>
        <dbReference type="PROSITE-ProRule" id="PRU00779"/>
    </source>
</evidence>
<comment type="caution">
    <text evidence="5">The sequence shown here is derived from an EMBL/GenBank/DDBJ whole genome shotgun (WGS) entry which is preliminary data.</text>
</comment>
<dbReference type="GO" id="GO:0005615">
    <property type="term" value="C:extracellular space"/>
    <property type="evidence" value="ECO:0007669"/>
    <property type="project" value="TreeGrafter"/>
</dbReference>
<feature type="disulfide bond" evidence="2">
    <location>
        <begin position="72"/>
        <end position="87"/>
    </location>
</feature>
<keyword evidence="3" id="KW-1133">Transmembrane helix</keyword>
<feature type="transmembrane region" description="Helical" evidence="3">
    <location>
        <begin position="36"/>
        <end position="59"/>
    </location>
</feature>
<comment type="caution">
    <text evidence="2">Lacks conserved residue(s) required for the propagation of feature annotation.</text>
</comment>
<keyword evidence="3" id="KW-0812">Transmembrane</keyword>
<dbReference type="Proteomes" id="UP000824782">
    <property type="component" value="Unassembled WGS sequence"/>
</dbReference>
<evidence type="ECO:0000259" key="4">
    <source>
        <dbReference type="PROSITE" id="PS51448"/>
    </source>
</evidence>
<evidence type="ECO:0000313" key="5">
    <source>
        <dbReference type="EMBL" id="KAG8543136.1"/>
    </source>
</evidence>
<dbReference type="AlphaFoldDB" id="A0AAV6Z1U9"/>
<evidence type="ECO:0000313" key="6">
    <source>
        <dbReference type="Proteomes" id="UP000824782"/>
    </source>
</evidence>
<dbReference type="CDD" id="cd00111">
    <property type="entry name" value="Trefoil"/>
    <property type="match status" value="1"/>
</dbReference>
<dbReference type="PANTHER" id="PTHR13826">
    <property type="entry name" value="INTESTINAL TREFOIL FACTOR-RELATED"/>
    <property type="match status" value="1"/>
</dbReference>
<dbReference type="PROSITE" id="PS51448">
    <property type="entry name" value="P_TREFOIL_2"/>
    <property type="match status" value="1"/>
</dbReference>
<dbReference type="PANTHER" id="PTHR13826:SF14">
    <property type="entry name" value="TREFOIL FACTOR 2"/>
    <property type="match status" value="1"/>
</dbReference>
<dbReference type="EMBL" id="WNYA01003853">
    <property type="protein sequence ID" value="KAG8543136.1"/>
    <property type="molecule type" value="Genomic_DNA"/>
</dbReference>
<protein>
    <recommendedName>
        <fullName evidence="4">P-type domain-containing protein</fullName>
    </recommendedName>
</protein>
<dbReference type="InterPro" id="IPR017994">
    <property type="entry name" value="P_trefoil_chordata"/>
</dbReference>
<reference evidence="5" key="1">
    <citation type="thesis" date="2020" institute="ProQuest LLC" country="789 East Eisenhower Parkway, Ann Arbor, MI, USA">
        <title>Comparative Genomics and Chromosome Evolution.</title>
        <authorList>
            <person name="Mudd A.B."/>
        </authorList>
    </citation>
    <scope>NUCLEOTIDE SEQUENCE</scope>
    <source>
        <strain evidence="5">237g6f4</strain>
        <tissue evidence="5">Blood</tissue>
    </source>
</reference>
<accession>A0AAV6Z1U9</accession>
<feature type="domain" description="P-type" evidence="4">
    <location>
        <begin position="59"/>
        <end position="103"/>
    </location>
</feature>
<dbReference type="InterPro" id="IPR044913">
    <property type="entry name" value="P_trefoil_dom_sf"/>
</dbReference>
<keyword evidence="3" id="KW-0472">Membrane</keyword>
<dbReference type="InterPro" id="IPR000519">
    <property type="entry name" value="P_trefoil_dom"/>
</dbReference>
<sequence>MSRHMEAVQIVSDTIKYPSIHRSEIFILDTKPSTMAAALLCITPIILLPLLTAAQGVVYNCVDVALQDRYPCGAPGISYDACRSLGCCYDPRYVNVPACYVRRDTVAPPVINVVVEDPRRKELEAFCLQCRPTKTGGILGVVGDILGTNRPRGCEVCGQYTKRTEHSEDKD</sequence>